<reference evidence="3" key="1">
    <citation type="journal article" date="2015" name="Nat. Genet.">
        <title>The genome and transcriptome of the zoonotic hookworm Ancylostoma ceylanicum identify infection-specific gene families.</title>
        <authorList>
            <person name="Schwarz E.M."/>
            <person name="Hu Y."/>
            <person name="Antoshechkin I."/>
            <person name="Miller M.M."/>
            <person name="Sternberg P.W."/>
            <person name="Aroian R.V."/>
        </authorList>
    </citation>
    <scope>NUCLEOTIDE SEQUENCE</scope>
    <source>
        <strain evidence="3">HY135</strain>
    </source>
</reference>
<dbReference type="OrthoDB" id="5770870at2759"/>
<evidence type="ECO:0000313" key="2">
    <source>
        <dbReference type="EMBL" id="EYC44786.1"/>
    </source>
</evidence>
<dbReference type="EMBL" id="JARK01000049">
    <property type="protein sequence ID" value="EYC44786.1"/>
    <property type="molecule type" value="Genomic_DNA"/>
</dbReference>
<proteinExistence type="predicted"/>
<gene>
    <name evidence="2" type="primary">Acey_s0449.g1654</name>
    <name evidence="2" type="synonym">Acey-K09C8.7</name>
    <name evidence="2" type="ORF">Y032_0449g1654</name>
</gene>
<dbReference type="AlphaFoldDB" id="A0A016WYX2"/>
<evidence type="ECO:0000256" key="1">
    <source>
        <dbReference type="SAM" id="SignalP"/>
    </source>
</evidence>
<sequence length="68" mass="7455">MNLIFLIIVILLRGIEAQGPYYPNHWYGANSANVRSGVVPDWGPVPVTNAGTLAPHVCGFNPFTRFVD</sequence>
<accession>A0A016WYX2</accession>
<keyword evidence="3" id="KW-1185">Reference proteome</keyword>
<evidence type="ECO:0000313" key="3">
    <source>
        <dbReference type="Proteomes" id="UP000024635"/>
    </source>
</evidence>
<dbReference type="Proteomes" id="UP000024635">
    <property type="component" value="Unassembled WGS sequence"/>
</dbReference>
<feature type="signal peptide" evidence="1">
    <location>
        <begin position="1"/>
        <end position="17"/>
    </location>
</feature>
<feature type="chain" id="PRO_5001491322" evidence="1">
    <location>
        <begin position="18"/>
        <end position="68"/>
    </location>
</feature>
<name>A0A016WYX2_9BILA</name>
<comment type="caution">
    <text evidence="2">The sequence shown here is derived from an EMBL/GenBank/DDBJ whole genome shotgun (WGS) entry which is preliminary data.</text>
</comment>
<organism evidence="2 3">
    <name type="scientific">Ancylostoma ceylanicum</name>
    <dbReference type="NCBI Taxonomy" id="53326"/>
    <lineage>
        <taxon>Eukaryota</taxon>
        <taxon>Metazoa</taxon>
        <taxon>Ecdysozoa</taxon>
        <taxon>Nematoda</taxon>
        <taxon>Chromadorea</taxon>
        <taxon>Rhabditida</taxon>
        <taxon>Rhabditina</taxon>
        <taxon>Rhabditomorpha</taxon>
        <taxon>Strongyloidea</taxon>
        <taxon>Ancylostomatidae</taxon>
        <taxon>Ancylostomatinae</taxon>
        <taxon>Ancylostoma</taxon>
    </lineage>
</organism>
<protein>
    <submittedName>
        <fullName evidence="2">Uncharacterized protein</fullName>
    </submittedName>
</protein>
<keyword evidence="1" id="KW-0732">Signal</keyword>